<evidence type="ECO:0000313" key="12">
    <source>
        <dbReference type="Proteomes" id="UP000523079"/>
    </source>
</evidence>
<dbReference type="EMBL" id="JACGWT010000003">
    <property type="protein sequence ID" value="MBA8794243.1"/>
    <property type="molecule type" value="Genomic_DNA"/>
</dbReference>
<evidence type="ECO:0000256" key="1">
    <source>
        <dbReference type="ARBA" id="ARBA00004429"/>
    </source>
</evidence>
<dbReference type="Proteomes" id="UP000523079">
    <property type="component" value="Unassembled WGS sequence"/>
</dbReference>
<feature type="transmembrane region" description="Helical" evidence="9">
    <location>
        <begin position="193"/>
        <end position="213"/>
    </location>
</feature>
<comment type="subcellular location">
    <subcellularLocation>
        <location evidence="1">Cell inner membrane</location>
        <topology evidence="1">Multi-pass membrane protein</topology>
    </subcellularLocation>
    <subcellularLocation>
        <location evidence="9">Cell membrane</location>
        <topology evidence="9">Multi-pass membrane protein</topology>
    </subcellularLocation>
</comment>
<sequence length="277" mass="29816">MSRAEPATWRENAAGTRSAEASSRVLWQARELIGFLALRDLRVRYKQAGLGVIWVLLQPVATVVVFTLVFGRLARVGSDGLPYPLFAIAGMVTWTYFSAAVLRGSESLVSNPELVTKVAFPRLAAPAAALVPPLVDLAVSLPLVLVLALVYRVGPHWSLLAVPLWAAVTVLTAFGFAAWLAALNVRFRDVRQALGPLLQIWLFASPVAYPASLLSGWPALVYAVNPVVGVLGLGRWALLGAPWPGWPLLVSLSVATVVLASGLAYFRSAQRWFADVI</sequence>
<comment type="similarity">
    <text evidence="2 9">Belongs to the ABC-2 integral membrane protein family.</text>
</comment>
<proteinExistence type="inferred from homology"/>
<feature type="transmembrane region" description="Helical" evidence="9">
    <location>
        <begin position="83"/>
        <end position="102"/>
    </location>
</feature>
<feature type="transmembrane region" description="Helical" evidence="9">
    <location>
        <begin position="48"/>
        <end position="71"/>
    </location>
</feature>
<reference evidence="11 12" key="1">
    <citation type="submission" date="2020-07" db="EMBL/GenBank/DDBJ databases">
        <title>Sequencing the genomes of 1000 actinobacteria strains.</title>
        <authorList>
            <person name="Klenk H.-P."/>
        </authorList>
    </citation>
    <scope>NUCLEOTIDE SEQUENCE [LARGE SCALE GENOMIC DNA]</scope>
    <source>
        <strain evidence="11 12">DSM 100723</strain>
    </source>
</reference>
<organism evidence="11 12">
    <name type="scientific">Microlunatus kandeliicorticis</name>
    <dbReference type="NCBI Taxonomy" id="1759536"/>
    <lineage>
        <taxon>Bacteria</taxon>
        <taxon>Bacillati</taxon>
        <taxon>Actinomycetota</taxon>
        <taxon>Actinomycetes</taxon>
        <taxon>Propionibacteriales</taxon>
        <taxon>Propionibacteriaceae</taxon>
        <taxon>Microlunatus</taxon>
    </lineage>
</organism>
<dbReference type="InterPro" id="IPR047817">
    <property type="entry name" value="ABC2_TM_bact-type"/>
</dbReference>
<evidence type="ECO:0000313" key="11">
    <source>
        <dbReference type="EMBL" id="MBA8794243.1"/>
    </source>
</evidence>
<feature type="transmembrane region" description="Helical" evidence="9">
    <location>
        <begin position="123"/>
        <end position="151"/>
    </location>
</feature>
<accession>A0A7W3IS48</accession>
<keyword evidence="5" id="KW-0997">Cell inner membrane</keyword>
<dbReference type="InterPro" id="IPR013525">
    <property type="entry name" value="ABC2_TM"/>
</dbReference>
<evidence type="ECO:0000256" key="5">
    <source>
        <dbReference type="ARBA" id="ARBA00022519"/>
    </source>
</evidence>
<keyword evidence="6 9" id="KW-0812">Transmembrane</keyword>
<dbReference type="RefSeq" id="WP_182559858.1">
    <property type="nucleotide sequence ID" value="NZ_JACGWT010000003.1"/>
</dbReference>
<feature type="domain" description="ABC transmembrane type-2" evidence="10">
    <location>
        <begin position="50"/>
        <end position="269"/>
    </location>
</feature>
<evidence type="ECO:0000256" key="4">
    <source>
        <dbReference type="ARBA" id="ARBA00022475"/>
    </source>
</evidence>
<dbReference type="GO" id="GO:0140359">
    <property type="term" value="F:ABC-type transporter activity"/>
    <property type="evidence" value="ECO:0007669"/>
    <property type="project" value="InterPro"/>
</dbReference>
<keyword evidence="8 9" id="KW-0472">Membrane</keyword>
<feature type="transmembrane region" description="Helical" evidence="9">
    <location>
        <begin position="157"/>
        <end position="181"/>
    </location>
</feature>
<protein>
    <recommendedName>
        <fullName evidence="9">Transport permease protein</fullName>
    </recommendedName>
</protein>
<dbReference type="GO" id="GO:0015920">
    <property type="term" value="P:lipopolysaccharide transport"/>
    <property type="evidence" value="ECO:0007669"/>
    <property type="project" value="TreeGrafter"/>
</dbReference>
<evidence type="ECO:0000256" key="8">
    <source>
        <dbReference type="ARBA" id="ARBA00023136"/>
    </source>
</evidence>
<gene>
    <name evidence="11" type="ORF">FHX74_001862</name>
</gene>
<dbReference type="PANTHER" id="PTHR30413:SF8">
    <property type="entry name" value="TRANSPORT PERMEASE PROTEIN"/>
    <property type="match status" value="1"/>
</dbReference>
<evidence type="ECO:0000256" key="7">
    <source>
        <dbReference type="ARBA" id="ARBA00022989"/>
    </source>
</evidence>
<evidence type="ECO:0000256" key="3">
    <source>
        <dbReference type="ARBA" id="ARBA00022448"/>
    </source>
</evidence>
<evidence type="ECO:0000259" key="10">
    <source>
        <dbReference type="PROSITE" id="PS51012"/>
    </source>
</evidence>
<keyword evidence="3 9" id="KW-0813">Transport</keyword>
<feature type="transmembrane region" description="Helical" evidence="9">
    <location>
        <begin position="245"/>
        <end position="266"/>
    </location>
</feature>
<name>A0A7W3IS48_9ACTN</name>
<dbReference type="PROSITE" id="PS51012">
    <property type="entry name" value="ABC_TM2"/>
    <property type="match status" value="1"/>
</dbReference>
<evidence type="ECO:0000256" key="6">
    <source>
        <dbReference type="ARBA" id="ARBA00022692"/>
    </source>
</evidence>
<keyword evidence="7 9" id="KW-1133">Transmembrane helix</keyword>
<evidence type="ECO:0000256" key="2">
    <source>
        <dbReference type="ARBA" id="ARBA00007783"/>
    </source>
</evidence>
<comment type="caution">
    <text evidence="11">The sequence shown here is derived from an EMBL/GenBank/DDBJ whole genome shotgun (WGS) entry which is preliminary data.</text>
</comment>
<dbReference type="Pfam" id="PF01061">
    <property type="entry name" value="ABC2_membrane"/>
    <property type="match status" value="1"/>
</dbReference>
<keyword evidence="4 9" id="KW-1003">Cell membrane</keyword>
<dbReference type="AlphaFoldDB" id="A0A7W3IS48"/>
<evidence type="ECO:0000256" key="9">
    <source>
        <dbReference type="RuleBase" id="RU361157"/>
    </source>
</evidence>
<keyword evidence="12" id="KW-1185">Reference proteome</keyword>
<dbReference type="GO" id="GO:0005886">
    <property type="term" value="C:plasma membrane"/>
    <property type="evidence" value="ECO:0007669"/>
    <property type="project" value="UniProtKB-SubCell"/>
</dbReference>
<dbReference type="PANTHER" id="PTHR30413">
    <property type="entry name" value="INNER MEMBRANE TRANSPORT PERMEASE"/>
    <property type="match status" value="1"/>
</dbReference>